<dbReference type="InterPro" id="IPR029510">
    <property type="entry name" value="Ald_DH_CS_GLU"/>
</dbReference>
<dbReference type="Pfam" id="PF00171">
    <property type="entry name" value="Aldedh"/>
    <property type="match status" value="1"/>
</dbReference>
<gene>
    <name evidence="7" type="ORF">SAMIE_1010480</name>
</gene>
<evidence type="ECO:0000313" key="8">
    <source>
        <dbReference type="Proteomes" id="UP000279959"/>
    </source>
</evidence>
<feature type="active site" evidence="4">
    <location>
        <position position="227"/>
    </location>
</feature>
<dbReference type="SUPFAM" id="SSF53720">
    <property type="entry name" value="ALDH-like"/>
    <property type="match status" value="1"/>
</dbReference>
<keyword evidence="1" id="KW-0056">Arginine metabolism</keyword>
<reference evidence="7 8" key="1">
    <citation type="submission" date="2018-05" db="EMBL/GenBank/DDBJ databases">
        <title>Complete Genome Sequence of the Nonylphenol-Degrading Bacterium Sphingobium amiense DSM 16289T.</title>
        <authorList>
            <person name="Ootsuka M."/>
            <person name="Nishizawa T."/>
            <person name="Ohta H."/>
        </authorList>
    </citation>
    <scope>NUCLEOTIDE SEQUENCE [LARGE SCALE GENOMIC DNA]</scope>
    <source>
        <strain evidence="7 8">DSM 16289</strain>
    </source>
</reference>
<dbReference type="Gene3D" id="3.40.605.10">
    <property type="entry name" value="Aldehyde Dehydrogenase, Chain A, domain 1"/>
    <property type="match status" value="1"/>
</dbReference>
<dbReference type="EMBL" id="AP018664">
    <property type="protein sequence ID" value="BBD97547.1"/>
    <property type="molecule type" value="Genomic_DNA"/>
</dbReference>
<keyword evidence="2 5" id="KW-0560">Oxidoreductase</keyword>
<comment type="similarity">
    <text evidence="5">Belongs to the aldehyde dehydrogenase family.</text>
</comment>
<dbReference type="NCBIfam" id="NF006992">
    <property type="entry name" value="PRK09457.1"/>
    <property type="match status" value="1"/>
</dbReference>
<keyword evidence="3" id="KW-0520">NAD</keyword>
<proteinExistence type="inferred from homology"/>
<evidence type="ECO:0000259" key="6">
    <source>
        <dbReference type="Pfam" id="PF00171"/>
    </source>
</evidence>
<dbReference type="InterPro" id="IPR016162">
    <property type="entry name" value="Ald_DH_N"/>
</dbReference>
<dbReference type="GO" id="GO:0043824">
    <property type="term" value="F:succinylglutamate-semialdehyde dehydrogenase activity"/>
    <property type="evidence" value="ECO:0007669"/>
    <property type="project" value="InterPro"/>
</dbReference>
<dbReference type="InterPro" id="IPR016163">
    <property type="entry name" value="Ald_DH_C"/>
</dbReference>
<evidence type="ECO:0000256" key="3">
    <source>
        <dbReference type="ARBA" id="ARBA00023027"/>
    </source>
</evidence>
<dbReference type="NCBIfam" id="TIGR03240">
    <property type="entry name" value="arg_catab_astD"/>
    <property type="match status" value="1"/>
</dbReference>
<protein>
    <submittedName>
        <fullName evidence="7">Succinylglutamate-semialdehyde dehydrogenase</fullName>
    </submittedName>
</protein>
<name>A0A494W4L8_9SPHN</name>
<dbReference type="GO" id="GO:0006527">
    <property type="term" value="P:L-arginine catabolic process"/>
    <property type="evidence" value="ECO:0007669"/>
    <property type="project" value="InterPro"/>
</dbReference>
<dbReference type="AlphaFoldDB" id="A0A494W4L8"/>
<dbReference type="RefSeq" id="WP_066699119.1">
    <property type="nucleotide sequence ID" value="NZ_AP018664.1"/>
</dbReference>
<dbReference type="KEGG" id="sami:SAMIE_1010480"/>
<feature type="domain" description="Aldehyde dehydrogenase" evidence="6">
    <location>
        <begin position="3"/>
        <end position="442"/>
    </location>
</feature>
<evidence type="ECO:0000256" key="4">
    <source>
        <dbReference type="PROSITE-ProRule" id="PRU10007"/>
    </source>
</evidence>
<dbReference type="InterPro" id="IPR016160">
    <property type="entry name" value="Ald_DH_CS_CYS"/>
</dbReference>
<evidence type="ECO:0000256" key="5">
    <source>
        <dbReference type="RuleBase" id="RU003345"/>
    </source>
</evidence>
<accession>A0A494W4L8</accession>
<dbReference type="PROSITE" id="PS00687">
    <property type="entry name" value="ALDEHYDE_DEHYDR_GLU"/>
    <property type="match status" value="1"/>
</dbReference>
<dbReference type="InterPro" id="IPR017649">
    <property type="entry name" value="SuccinylGlu_semiald_DH_AstD"/>
</dbReference>
<dbReference type="PANTHER" id="PTHR11699">
    <property type="entry name" value="ALDEHYDE DEHYDROGENASE-RELATED"/>
    <property type="match status" value="1"/>
</dbReference>
<dbReference type="Gene3D" id="3.40.309.10">
    <property type="entry name" value="Aldehyde Dehydrogenase, Chain A, domain 2"/>
    <property type="match status" value="1"/>
</dbReference>
<evidence type="ECO:0000256" key="2">
    <source>
        <dbReference type="ARBA" id="ARBA00023002"/>
    </source>
</evidence>
<dbReference type="CDD" id="cd07095">
    <property type="entry name" value="ALDH_SGSD_AstD"/>
    <property type="match status" value="1"/>
</dbReference>
<dbReference type="PROSITE" id="PS00070">
    <property type="entry name" value="ALDEHYDE_DEHYDR_CYS"/>
    <property type="match status" value="1"/>
</dbReference>
<sequence>MLQSFDPASRELVWEGPVSSAADCQRAVAAARAALAPWRALPVEDRIAVVRRYAQVLGERRAALAELISRETGKLLWESDAEVGSMIAKVEVSIDAHAERTGERAADMPFGRAVLRHRGHGVMAVLGPYNFPGHLPNGHIVPALIAGNAVVFKPSEITPATGTAMAQAWTAAGLPEGLLTVVQGGRATGEALVAADIDGLLFTGSAGAGAALRRALVDRPHVIMALELGGNNPLIAWDSPESAASIIVNSAFITTGQRCSCARRLIVPEGAAGDAIVEATATLAARLPVAAWNEAGEAFMGPLVSDQAAAAAHRAVSDLIARGARPILPFHGMDGRSSAFVTPALLDLTGVEAPDAEIFAPVLSVIRVPDFDAAIAQANSTAFGLSAGLVSQDASLWDRFVEESRAGVVNRNRPTTGAAGNMPFGGLGASGNHRPSAYYAADYCAYPIASFEADGVEQVAVAGLSR</sequence>
<dbReference type="InterPro" id="IPR016161">
    <property type="entry name" value="Ald_DH/histidinol_DH"/>
</dbReference>
<evidence type="ECO:0000313" key="7">
    <source>
        <dbReference type="EMBL" id="BBD97547.1"/>
    </source>
</evidence>
<dbReference type="InterPro" id="IPR015590">
    <property type="entry name" value="Aldehyde_DH_dom"/>
</dbReference>
<evidence type="ECO:0000256" key="1">
    <source>
        <dbReference type="ARBA" id="ARBA00022503"/>
    </source>
</evidence>
<organism evidence="7 8">
    <name type="scientific">Sphingobium amiense</name>
    <dbReference type="NCBI Taxonomy" id="135719"/>
    <lineage>
        <taxon>Bacteria</taxon>
        <taxon>Pseudomonadati</taxon>
        <taxon>Pseudomonadota</taxon>
        <taxon>Alphaproteobacteria</taxon>
        <taxon>Sphingomonadales</taxon>
        <taxon>Sphingomonadaceae</taxon>
        <taxon>Sphingobium</taxon>
    </lineage>
</organism>
<dbReference type="FunFam" id="3.40.605.10:FF:000010">
    <property type="entry name" value="N-succinylglutamate 5-semialdehyde dehydrogenase"/>
    <property type="match status" value="1"/>
</dbReference>
<dbReference type="Proteomes" id="UP000279959">
    <property type="component" value="Chromosome"/>
</dbReference>
<keyword evidence="8" id="KW-1185">Reference proteome</keyword>